<protein>
    <submittedName>
        <fullName evidence="5">Fibronectin type III</fullName>
    </submittedName>
</protein>
<accession>A0A9W6CUB7</accession>
<dbReference type="EMBL" id="BSDP01000001">
    <property type="protein sequence ID" value="GLI28618.1"/>
    <property type="molecule type" value="Genomic_DNA"/>
</dbReference>
<evidence type="ECO:0000256" key="3">
    <source>
        <dbReference type="SAM" id="MobiDB-lite"/>
    </source>
</evidence>
<feature type="domain" description="Fibronectin type-III" evidence="4">
    <location>
        <begin position="1569"/>
        <end position="1660"/>
    </location>
</feature>
<reference evidence="5" key="1">
    <citation type="submission" date="2022-12" db="EMBL/GenBank/DDBJ databases">
        <title>Reference genome sequencing for broad-spectrum identification of bacterial and archaeal isolates by mass spectrometry.</title>
        <authorList>
            <person name="Sekiguchi Y."/>
            <person name="Tourlousse D.M."/>
        </authorList>
    </citation>
    <scope>NUCLEOTIDE SEQUENCE</scope>
    <source>
        <strain evidence="5">14</strain>
    </source>
</reference>
<dbReference type="InterPro" id="IPR013783">
    <property type="entry name" value="Ig-like_fold"/>
</dbReference>
<dbReference type="PANTHER" id="PTHR24099">
    <property type="entry name" value="E3 UBIQUITIN-PROTEIN LIGASE TRIM36-RELATED"/>
    <property type="match status" value="1"/>
</dbReference>
<keyword evidence="6" id="KW-1185">Reference proteome</keyword>
<feature type="domain" description="Fibronectin type-III" evidence="4">
    <location>
        <begin position="1474"/>
        <end position="1565"/>
    </location>
</feature>
<name>A0A9W6CUB7_9MICO</name>
<dbReference type="InterPro" id="IPR003961">
    <property type="entry name" value="FN3_dom"/>
</dbReference>
<evidence type="ECO:0000256" key="1">
    <source>
        <dbReference type="ARBA" id="ARBA00023295"/>
    </source>
</evidence>
<dbReference type="Proteomes" id="UP001144396">
    <property type="component" value="Unassembled WGS sequence"/>
</dbReference>
<dbReference type="CDD" id="cd00063">
    <property type="entry name" value="FN3"/>
    <property type="match status" value="2"/>
</dbReference>
<dbReference type="GO" id="GO:0000272">
    <property type="term" value="P:polysaccharide catabolic process"/>
    <property type="evidence" value="ECO:0007669"/>
    <property type="project" value="UniProtKB-KW"/>
</dbReference>
<dbReference type="Pfam" id="PF00041">
    <property type="entry name" value="fn3"/>
    <property type="match status" value="1"/>
</dbReference>
<dbReference type="Gene3D" id="2.60.40.3440">
    <property type="match status" value="1"/>
</dbReference>
<dbReference type="NCBIfam" id="NF012211">
    <property type="entry name" value="tand_rpt_95"/>
    <property type="match status" value="1"/>
</dbReference>
<gene>
    <name evidence="5" type="ORF">ARHIZOSPH14_28600</name>
</gene>
<dbReference type="RefSeq" id="WP_281886150.1">
    <property type="nucleotide sequence ID" value="NZ_BSDP01000001.1"/>
</dbReference>
<keyword evidence="2" id="KW-0119">Carbohydrate metabolism</keyword>
<evidence type="ECO:0000313" key="5">
    <source>
        <dbReference type="EMBL" id="GLI28618.1"/>
    </source>
</evidence>
<dbReference type="PANTHER" id="PTHR24099:SF11">
    <property type="entry name" value="FIBRONECTIN TYPE III DOMAIN-CONTAINING 3BA-RELATED"/>
    <property type="match status" value="1"/>
</dbReference>
<dbReference type="PROSITE" id="PS50853">
    <property type="entry name" value="FN3"/>
    <property type="match status" value="2"/>
</dbReference>
<evidence type="ECO:0000256" key="2">
    <source>
        <dbReference type="ARBA" id="ARBA00023326"/>
    </source>
</evidence>
<dbReference type="InterPro" id="IPR036116">
    <property type="entry name" value="FN3_sf"/>
</dbReference>
<feature type="region of interest" description="Disordered" evidence="3">
    <location>
        <begin position="362"/>
        <end position="404"/>
    </location>
</feature>
<dbReference type="GO" id="GO:0016798">
    <property type="term" value="F:hydrolase activity, acting on glycosyl bonds"/>
    <property type="evidence" value="ECO:0007669"/>
    <property type="project" value="UniProtKB-KW"/>
</dbReference>
<dbReference type="Pfam" id="PF17963">
    <property type="entry name" value="Big_9"/>
    <property type="match status" value="6"/>
</dbReference>
<dbReference type="SUPFAM" id="SSF49265">
    <property type="entry name" value="Fibronectin type III"/>
    <property type="match status" value="1"/>
</dbReference>
<keyword evidence="2" id="KW-0624">Polysaccharide degradation</keyword>
<dbReference type="Gene3D" id="2.60.40.2810">
    <property type="match status" value="1"/>
</dbReference>
<feature type="compositionally biased region" description="Basic and acidic residues" evidence="3">
    <location>
        <begin position="384"/>
        <end position="402"/>
    </location>
</feature>
<comment type="caution">
    <text evidence="5">The sequence shown here is derived from an EMBL/GenBank/DDBJ whole genome shotgun (WGS) entry which is preliminary data.</text>
</comment>
<proteinExistence type="predicted"/>
<dbReference type="SMART" id="SM00060">
    <property type="entry name" value="FN3"/>
    <property type="match status" value="2"/>
</dbReference>
<evidence type="ECO:0000313" key="6">
    <source>
        <dbReference type="Proteomes" id="UP001144396"/>
    </source>
</evidence>
<evidence type="ECO:0000259" key="4">
    <source>
        <dbReference type="PROSITE" id="PS50853"/>
    </source>
</evidence>
<organism evidence="5 6">
    <name type="scientific">Agromyces rhizosphaerae</name>
    <dbReference type="NCBI Taxonomy" id="88374"/>
    <lineage>
        <taxon>Bacteria</taxon>
        <taxon>Bacillati</taxon>
        <taxon>Actinomycetota</taxon>
        <taxon>Actinomycetes</taxon>
        <taxon>Micrococcales</taxon>
        <taxon>Microbacteriaceae</taxon>
        <taxon>Agromyces</taxon>
    </lineage>
</organism>
<sequence length="1766" mass="183498">MTITSWLRARRGAASTVILSVLASGTLGAAVLHRGFPVADVDLTARAVWVTNGEQLLAGRLNRQIEELDGAVNAASNAFDVLQDGEDVFLHDASVGSVERVDPAFTTLVQRVDVPPGSQVAFGGHTLAVLSPAGELWVTDAAGELALSTVDAEPVAGLGEGSRLVVSRSGVTFATSPDQRVLARVAQGETIATTSPLPAIGDHELSAVGDVPVVLDREANAIVVDGEPHALDEVALRIQQPGDEHDAVLLATGTGLVEVPLDGGDATSVDAGLDVPATTPAEASAPVRLDGCAHGAWAVAQAYLLACDGRADRYRIAQPTAGSALEFRRNRDVIALNNLSNGDAWLVDSDLRLVDNWEEVTPPVEYDDEEGDETSSTQSFEDTLADRTDVNRPPNARDDELGVRPGRATILEVLENDTDPDGDVLTIAGTSEIPESAGRLEHIDGSRALQFTPAPGASGTVSFRYTVDDGRLGVAEAQVDVTVRPTGENLPPVPHREAAVSVEQGRSISYHVLADWNDPDGDDLYLVNASPTSGDSVRFGPDGYVTFEHRTGEIGLKEVQYVVSDGAATATGTLTVDVRPTGSLNPVGTPDHAQVFAGERVLLEPLANDLSPSGAPLVLLGVAEVEGADATANTELGTVAFSANEVGSHLFTYDLAAGDAVSVGLIRVDVLEAPEQALPPIAVTDTAYLRAGEPTSVPLLANDASPNGRVLAVQSVELGEIDDLVTVELLGNAVARITASAALTEPLQFGYTVSDGSATAEASVAVVPVPPLVKHQPPIAVPDTATVRAGDIATVAVTANDVHPDSAPFHVLPDLAESPEAGLAFVTGDTVRFQAPDEPGTHRVSYTIADGFDETATASVTFVVTPAGDDAAPLPAPITARTFAGSTVEVEVPLDGIDPDGDSVLLRGVTSPPSLGRVVESISTGFTYEAFAGSTGTDAFEYEVVDTSGEVATGTVRIGVIPRPEVTPPPNAVDDVVELRPGRTGSIDVLGNDSDPSGYPIRVDEQLANVDLALEAEVRANRVVVTAPEREGGFSLRYEITNGHGGADAAYVQVKVTEDARIDPPSAEDQVIEPEDVLGVDTVTVHPLDDAQNPGGLVEDLVVTLEGPNAGSGTVLPNGAIVVTPSTERQAVAYRLTNDVDDLSAMAFVIVPPVPDPDALAADDEPDEEQFPLPYLAEIGEQFVRMNGSVSWSLADVVVVPSGRPIEVLSASATNADGSPVLADAATLAFAPATDYRGQASVTFQVTDAAGTAEQAERTAFLTIPVTVGSADFTDVPPTFTPRTVQLEAGEEPVQVDLRDSSGHPNPDVLARLAYGGLSGGTAEIVPALEGSILTLTAPLGVQPGTSATLSFTLGFDEFTVPGSIEVQVVSSSRPTPEAVDDQVEMTRAQVQRVDVLANDFDPFAPEALRIVDARIDQASVGSNASVAFTGQDVSVTTGAAFTGTLSVVYRIQDATRDPARETQGRLTVVVRDAPDAPATPATSPGDGSATVRWQAPATNNSPITGYTVHWTGGGSRSFGAGAAGTDQTIGGLSNGSSVQFWVTATNAIGTSAASPKSSAIVPYGVPTAPRNVTLNASQTGNARLNMSWTAPADDGGRAVTEYRWRFTEGSSASGTTTSRSDAITGSNGTRYRYEVRACNARGCGPWAASNRDTPTAPPPPEPGGTIFKGGLSTVACSGCRYVGIDYHDFPAGSYRITTFINGSNGGLTENTYSMGTDGSIVIWNSLGIRNDDRIQVRFTRTSNGAVYWSDAITNWDSLPIRGGTP</sequence>
<dbReference type="InterPro" id="IPR050617">
    <property type="entry name" value="E3_ligase_FN3/SPRY"/>
</dbReference>
<dbReference type="Gene3D" id="2.60.40.10">
    <property type="entry name" value="Immunoglobulins"/>
    <property type="match status" value="2"/>
</dbReference>
<keyword evidence="1" id="KW-0378">Hydrolase</keyword>
<keyword evidence="1" id="KW-0326">Glycosidase</keyword>